<evidence type="ECO:0000313" key="1">
    <source>
        <dbReference type="EMBL" id="KAB2634709.1"/>
    </source>
</evidence>
<keyword evidence="2" id="KW-1185">Reference proteome</keyword>
<reference evidence="1 2" key="1">
    <citation type="submission" date="2019-09" db="EMBL/GenBank/DDBJ databases">
        <authorList>
            <person name="Ou C."/>
        </authorList>
    </citation>
    <scope>NUCLEOTIDE SEQUENCE [LARGE SCALE GENOMIC DNA]</scope>
    <source>
        <strain evidence="1">S2</strain>
        <tissue evidence="1">Leaf</tissue>
    </source>
</reference>
<evidence type="ECO:0000313" key="2">
    <source>
        <dbReference type="Proteomes" id="UP000327157"/>
    </source>
</evidence>
<dbReference type="Gene3D" id="3.20.20.100">
    <property type="entry name" value="NADP-dependent oxidoreductase domain"/>
    <property type="match status" value="1"/>
</dbReference>
<proteinExistence type="predicted"/>
<organism evidence="1 2">
    <name type="scientific">Pyrus ussuriensis x Pyrus communis</name>
    <dbReference type="NCBI Taxonomy" id="2448454"/>
    <lineage>
        <taxon>Eukaryota</taxon>
        <taxon>Viridiplantae</taxon>
        <taxon>Streptophyta</taxon>
        <taxon>Embryophyta</taxon>
        <taxon>Tracheophyta</taxon>
        <taxon>Spermatophyta</taxon>
        <taxon>Magnoliopsida</taxon>
        <taxon>eudicotyledons</taxon>
        <taxon>Gunneridae</taxon>
        <taxon>Pentapetalae</taxon>
        <taxon>rosids</taxon>
        <taxon>fabids</taxon>
        <taxon>Rosales</taxon>
        <taxon>Rosaceae</taxon>
        <taxon>Amygdaloideae</taxon>
        <taxon>Maleae</taxon>
        <taxon>Pyrus</taxon>
    </lineage>
</organism>
<gene>
    <name evidence="1" type="ORF">D8674_038157</name>
</gene>
<dbReference type="OrthoDB" id="416253at2759"/>
<name>A0A5N5I4F6_9ROSA</name>
<dbReference type="SUPFAM" id="SSF51430">
    <property type="entry name" value="NAD(P)-linked oxidoreductase"/>
    <property type="match status" value="1"/>
</dbReference>
<protein>
    <submittedName>
        <fullName evidence="1">NAD(P)H-dependent 6'-deoxychalcone synthase-like</fullName>
    </submittedName>
</protein>
<accession>A0A5N5I4F6</accession>
<dbReference type="EMBL" id="SMOL01000033">
    <property type="protein sequence ID" value="KAB2634709.1"/>
    <property type="molecule type" value="Genomic_DNA"/>
</dbReference>
<sequence length="80" mass="8736">MGNTPHVLAANKIPEVVLGSSIGSRSMPMLGFGTAMDKLKPHVLKATVLEAIKLGYRHFDTIGFYVRVVTDSERSHPRST</sequence>
<dbReference type="InterPro" id="IPR036812">
    <property type="entry name" value="NAD(P)_OxRdtase_dom_sf"/>
</dbReference>
<dbReference type="Proteomes" id="UP000327157">
    <property type="component" value="Unassembled WGS sequence"/>
</dbReference>
<dbReference type="AlphaFoldDB" id="A0A5N5I4F6"/>
<reference evidence="1 2" key="2">
    <citation type="submission" date="2019-11" db="EMBL/GenBank/DDBJ databases">
        <title>A de novo genome assembly of a pear dwarfing rootstock.</title>
        <authorList>
            <person name="Wang F."/>
            <person name="Wang J."/>
            <person name="Li S."/>
            <person name="Zhang Y."/>
            <person name="Fang M."/>
            <person name="Ma L."/>
            <person name="Zhao Y."/>
            <person name="Jiang S."/>
        </authorList>
    </citation>
    <scope>NUCLEOTIDE SEQUENCE [LARGE SCALE GENOMIC DNA]</scope>
    <source>
        <strain evidence="1">S2</strain>
        <tissue evidence="1">Leaf</tissue>
    </source>
</reference>
<comment type="caution">
    <text evidence="1">The sequence shown here is derived from an EMBL/GenBank/DDBJ whole genome shotgun (WGS) entry which is preliminary data.</text>
</comment>